<comment type="subcellular location">
    <subcellularLocation>
        <location evidence="7">Cytoplasm</location>
    </subcellularLocation>
</comment>
<evidence type="ECO:0000256" key="7">
    <source>
        <dbReference type="HAMAP-Rule" id="MF_00083"/>
    </source>
</evidence>
<dbReference type="PROSITE" id="PS01196">
    <property type="entry name" value="PEPT_TRNA_HYDROL_2"/>
    <property type="match status" value="1"/>
</dbReference>
<keyword evidence="7" id="KW-0963">Cytoplasm</keyword>
<feature type="binding site" evidence="7">
    <location>
        <position position="64"/>
    </location>
    <ligand>
        <name>tRNA</name>
        <dbReference type="ChEBI" id="CHEBI:17843"/>
    </ligand>
</feature>
<dbReference type="GO" id="GO:0004045">
    <property type="term" value="F:peptidyl-tRNA hydrolase activity"/>
    <property type="evidence" value="ECO:0007669"/>
    <property type="project" value="UniProtKB-UniRule"/>
</dbReference>
<sequence>MKVILGLGNPGQEYAETRHNVGWWVVDHLADAWRLDGWRKDGEAMTASGSVGNVKVRLVRPLTFMNLSGQVLKPYLRRPFWAAATDLLVISDEVQLATGTYRFRARGSAGGHNGLKSVEQHLKSQEYARLRVGVGPTDPQRRVGDLADYVLDKFGKAEAAETRALLPTFEEALRLWTTDGIERVMNAFNR</sequence>
<reference evidence="10" key="1">
    <citation type="submission" date="2023-07" db="EMBL/GenBank/DDBJ databases">
        <authorList>
            <person name="Haufschild T."/>
            <person name="Kallscheuer N."/>
            <person name="Hammer J."/>
            <person name="Kohn T."/>
            <person name="Kabuu M."/>
            <person name="Jogler M."/>
            <person name="Wohfarth N."/>
            <person name="Heuer A."/>
            <person name="Rohde M."/>
            <person name="van Teeseling M.C.F."/>
            <person name="Jogler C."/>
        </authorList>
    </citation>
    <scope>NUCLEOTIDE SEQUENCE</scope>
    <source>
        <strain evidence="10">Strain 138</strain>
        <strain evidence="11">Strain 318</strain>
    </source>
</reference>
<evidence type="ECO:0000256" key="2">
    <source>
        <dbReference type="ARBA" id="ARBA00022555"/>
    </source>
</evidence>
<comment type="similarity">
    <text evidence="5 7 9">Belongs to the PTH family.</text>
</comment>
<dbReference type="PROSITE" id="PS01195">
    <property type="entry name" value="PEPT_TRNA_HYDROL_1"/>
    <property type="match status" value="1"/>
</dbReference>
<dbReference type="InterPro" id="IPR001328">
    <property type="entry name" value="Pept_tRNA_hydro"/>
</dbReference>
<dbReference type="PANTHER" id="PTHR17224:SF1">
    <property type="entry name" value="PEPTIDYL-TRNA HYDROLASE"/>
    <property type="match status" value="1"/>
</dbReference>
<dbReference type="CDD" id="cd00462">
    <property type="entry name" value="PTH"/>
    <property type="match status" value="1"/>
</dbReference>
<feature type="active site" description="Proton acceptor" evidence="7">
    <location>
        <position position="19"/>
    </location>
</feature>
<evidence type="ECO:0000256" key="4">
    <source>
        <dbReference type="ARBA" id="ARBA00022884"/>
    </source>
</evidence>
<dbReference type="Pfam" id="PF01195">
    <property type="entry name" value="Pept_tRNA_hydro"/>
    <property type="match status" value="1"/>
</dbReference>
<dbReference type="Gene3D" id="3.40.50.1470">
    <property type="entry name" value="Peptidyl-tRNA hydrolase"/>
    <property type="match status" value="1"/>
</dbReference>
<dbReference type="EMBL" id="CP130612">
    <property type="protein sequence ID" value="WKW11770.1"/>
    <property type="molecule type" value="Genomic_DNA"/>
</dbReference>
<evidence type="ECO:0000256" key="8">
    <source>
        <dbReference type="RuleBase" id="RU000673"/>
    </source>
</evidence>
<evidence type="ECO:0000313" key="12">
    <source>
        <dbReference type="Proteomes" id="UP001229955"/>
    </source>
</evidence>
<feature type="binding site" evidence="7">
    <location>
        <position position="66"/>
    </location>
    <ligand>
        <name>tRNA</name>
        <dbReference type="ChEBI" id="CHEBI:17843"/>
    </ligand>
</feature>
<dbReference type="InterPro" id="IPR018171">
    <property type="entry name" value="Pept_tRNA_hydro_CS"/>
</dbReference>
<dbReference type="EMBL" id="CP130613">
    <property type="protein sequence ID" value="WKW14680.1"/>
    <property type="molecule type" value="Genomic_DNA"/>
</dbReference>
<feature type="site" description="Discriminates between blocked and unblocked aminoacyl-tRNA" evidence="7">
    <location>
        <position position="9"/>
    </location>
</feature>
<protein>
    <recommendedName>
        <fullName evidence="6 7">Peptidyl-tRNA hydrolase</fullName>
        <shortName evidence="7">Pth</shortName>
        <ecNumber evidence="1 7">3.1.1.29</ecNumber>
    </recommendedName>
</protein>
<evidence type="ECO:0000256" key="1">
    <source>
        <dbReference type="ARBA" id="ARBA00013260"/>
    </source>
</evidence>
<comment type="function">
    <text evidence="7">Catalyzes the release of premature peptidyl moieties from peptidyl-tRNA molecules trapped in stalled 50S ribosomal subunits, and thus maintains levels of free tRNAs and 50S ribosomes.</text>
</comment>
<organism evidence="10">
    <name type="scientific">Pseudogemmatithrix spongiicola</name>
    <dbReference type="NCBI Taxonomy" id="3062599"/>
    <lineage>
        <taxon>Bacteria</taxon>
        <taxon>Pseudomonadati</taxon>
        <taxon>Gemmatimonadota</taxon>
        <taxon>Gemmatimonadia</taxon>
        <taxon>Gemmatimonadales</taxon>
        <taxon>Gemmatimonadaceae</taxon>
        <taxon>Pseudogemmatithrix</taxon>
    </lineage>
</organism>
<dbReference type="GO" id="GO:0072344">
    <property type="term" value="P:rescue of stalled ribosome"/>
    <property type="evidence" value="ECO:0007669"/>
    <property type="project" value="UniProtKB-UniRule"/>
</dbReference>
<feature type="site" description="Stabilizes the basic form of H active site to accept a proton" evidence="7">
    <location>
        <position position="92"/>
    </location>
</feature>
<keyword evidence="12" id="KW-1185">Reference proteome</keyword>
<evidence type="ECO:0000256" key="3">
    <source>
        <dbReference type="ARBA" id="ARBA00022801"/>
    </source>
</evidence>
<dbReference type="GO" id="GO:0000049">
    <property type="term" value="F:tRNA binding"/>
    <property type="evidence" value="ECO:0007669"/>
    <property type="project" value="UniProtKB-UniRule"/>
</dbReference>
<dbReference type="NCBIfam" id="TIGR00447">
    <property type="entry name" value="pth"/>
    <property type="match status" value="1"/>
</dbReference>
<dbReference type="GO" id="GO:0005737">
    <property type="term" value="C:cytoplasm"/>
    <property type="evidence" value="ECO:0007669"/>
    <property type="project" value="UniProtKB-SubCell"/>
</dbReference>
<dbReference type="KEGG" id="pspc:Strain318_001033"/>
<dbReference type="SUPFAM" id="SSF53178">
    <property type="entry name" value="Peptidyl-tRNA hydrolase-like"/>
    <property type="match status" value="1"/>
</dbReference>
<keyword evidence="2 7" id="KW-0820">tRNA-binding</keyword>
<dbReference type="EC" id="3.1.1.29" evidence="1 7"/>
<dbReference type="Proteomes" id="UP001229955">
    <property type="component" value="Chromosome"/>
</dbReference>
<gene>
    <name evidence="7 10" type="primary">pth</name>
    <name evidence="10" type="ORF">Strain138_001033</name>
    <name evidence="11" type="ORF">Strain318_001033</name>
</gene>
<accession>A0AA49JTI2</accession>
<comment type="function">
    <text evidence="7">Hydrolyzes ribosome-free peptidyl-tRNAs (with 1 or more amino acids incorporated), which drop off the ribosome during protein synthesis, or as a result of ribosome stalling.</text>
</comment>
<accession>A0AA49JYN7</accession>
<dbReference type="AlphaFoldDB" id="A0AA49JTI2"/>
<comment type="subunit">
    <text evidence="7">Monomer.</text>
</comment>
<feature type="binding site" evidence="7">
    <location>
        <position position="113"/>
    </location>
    <ligand>
        <name>tRNA</name>
        <dbReference type="ChEBI" id="CHEBI:17843"/>
    </ligand>
</feature>
<dbReference type="HAMAP" id="MF_00083">
    <property type="entry name" value="Pept_tRNA_hydro_bact"/>
    <property type="match status" value="1"/>
</dbReference>
<evidence type="ECO:0000256" key="5">
    <source>
        <dbReference type="ARBA" id="ARBA00038063"/>
    </source>
</evidence>
<comment type="catalytic activity">
    <reaction evidence="7 8">
        <text>an N-acyl-L-alpha-aminoacyl-tRNA + H2O = an N-acyl-L-amino acid + a tRNA + H(+)</text>
        <dbReference type="Rhea" id="RHEA:54448"/>
        <dbReference type="Rhea" id="RHEA-COMP:10123"/>
        <dbReference type="Rhea" id="RHEA-COMP:13883"/>
        <dbReference type="ChEBI" id="CHEBI:15377"/>
        <dbReference type="ChEBI" id="CHEBI:15378"/>
        <dbReference type="ChEBI" id="CHEBI:59874"/>
        <dbReference type="ChEBI" id="CHEBI:78442"/>
        <dbReference type="ChEBI" id="CHEBI:138191"/>
        <dbReference type="EC" id="3.1.1.29"/>
    </reaction>
</comment>
<dbReference type="GO" id="GO:0006515">
    <property type="term" value="P:protein quality control for misfolded or incompletely synthesized proteins"/>
    <property type="evidence" value="ECO:0007669"/>
    <property type="project" value="UniProtKB-UniRule"/>
</dbReference>
<dbReference type="RefSeq" id="WP_367887458.1">
    <property type="nucleotide sequence ID" value="NZ_CP130612.1"/>
</dbReference>
<dbReference type="InterPro" id="IPR036416">
    <property type="entry name" value="Pept_tRNA_hydro_sf"/>
</dbReference>
<evidence type="ECO:0000313" key="10">
    <source>
        <dbReference type="EMBL" id="WKW11770.1"/>
    </source>
</evidence>
<feature type="binding site" evidence="7">
    <location>
        <position position="14"/>
    </location>
    <ligand>
        <name>tRNA</name>
        <dbReference type="ChEBI" id="CHEBI:17843"/>
    </ligand>
</feature>
<evidence type="ECO:0000313" key="11">
    <source>
        <dbReference type="EMBL" id="WKW14680.1"/>
    </source>
</evidence>
<dbReference type="PANTHER" id="PTHR17224">
    <property type="entry name" value="PEPTIDYL-TRNA HYDROLASE"/>
    <property type="match status" value="1"/>
</dbReference>
<keyword evidence="3 7" id="KW-0378">Hydrolase</keyword>
<name>A0AA49JTI2_9BACT</name>
<evidence type="ECO:0000256" key="6">
    <source>
        <dbReference type="ARBA" id="ARBA00050038"/>
    </source>
</evidence>
<proteinExistence type="inferred from homology"/>
<keyword evidence="4 7" id="KW-0694">RNA-binding</keyword>
<evidence type="ECO:0000256" key="9">
    <source>
        <dbReference type="RuleBase" id="RU004320"/>
    </source>
</evidence>